<proteinExistence type="predicted"/>
<dbReference type="InterPro" id="IPR001810">
    <property type="entry name" value="F-box_dom"/>
</dbReference>
<name>A0A1I7UDH7_9PELO</name>
<protein>
    <submittedName>
        <fullName evidence="3">F-box domain-containing protein</fullName>
    </submittedName>
</protein>
<keyword evidence="2" id="KW-1185">Reference proteome</keyword>
<dbReference type="AlphaFoldDB" id="A0A1I7UDH7"/>
<dbReference type="Pfam" id="PF00646">
    <property type="entry name" value="F-box"/>
    <property type="match status" value="1"/>
</dbReference>
<reference evidence="3" key="1">
    <citation type="submission" date="2016-11" db="UniProtKB">
        <authorList>
            <consortium name="WormBaseParasite"/>
        </authorList>
    </citation>
    <scope>IDENTIFICATION</scope>
</reference>
<evidence type="ECO:0000313" key="2">
    <source>
        <dbReference type="Proteomes" id="UP000095282"/>
    </source>
</evidence>
<organism evidence="2 3">
    <name type="scientific">Caenorhabditis tropicalis</name>
    <dbReference type="NCBI Taxonomy" id="1561998"/>
    <lineage>
        <taxon>Eukaryota</taxon>
        <taxon>Metazoa</taxon>
        <taxon>Ecdysozoa</taxon>
        <taxon>Nematoda</taxon>
        <taxon>Chromadorea</taxon>
        <taxon>Rhabditida</taxon>
        <taxon>Rhabditina</taxon>
        <taxon>Rhabditomorpha</taxon>
        <taxon>Rhabditoidea</taxon>
        <taxon>Rhabditidae</taxon>
        <taxon>Peloderinae</taxon>
        <taxon>Caenorhabditis</taxon>
    </lineage>
</organism>
<evidence type="ECO:0000313" key="3">
    <source>
        <dbReference type="WBParaSite" id="Csp11.Scaffold629.g8232.t1"/>
    </source>
</evidence>
<accession>A0A1I7UDH7</accession>
<dbReference type="PANTHER" id="PTHR22899:SF0">
    <property type="entry name" value="F-BOX ASSOCIATED DOMAIN-CONTAINING PROTEIN-RELATED"/>
    <property type="match status" value="1"/>
</dbReference>
<dbReference type="WBParaSite" id="Csp11.Scaffold629.g8232.t1">
    <property type="protein sequence ID" value="Csp11.Scaffold629.g8232.t1"/>
    <property type="gene ID" value="Csp11.Scaffold629.g8232"/>
</dbReference>
<dbReference type="Proteomes" id="UP000095282">
    <property type="component" value="Unplaced"/>
</dbReference>
<feature type="domain" description="F-box" evidence="1">
    <location>
        <begin position="3"/>
        <end position="42"/>
    </location>
</feature>
<sequence>MHLLKIPVVALKEVFKMMDHHEIVLTALTSKRDASIMQSCTIKTPTEITFQFFKYYLNCQIGIFNIRLCRYCRLDRNQNYHFDDESVHIHNTKCDEPTYRNFIERVVQIYYKPRVDLFLQEQIRDVFGVELIRLLNYGPLRSVDYDIRGNSPKCYKKVFNEAATLEYLNIRGSLPDNFRFSPSVSLRLDELIINGSCDWIKLEDFMDCKNVRINPYCWKKMTSKTVKKFNLFFKKLKESECRMEKFVYRGIMDSSVFLKVIRGLSKVHGSDSVEFTRKDLKKSRISWRIDALLMDPVY</sequence>
<dbReference type="InterPro" id="IPR053222">
    <property type="entry name" value="Zygotic_Embryogenesis-Asso"/>
</dbReference>
<dbReference type="PANTHER" id="PTHR22899">
    <property type="entry name" value="CYCLIN-RELATED F-BOX FAMILY"/>
    <property type="match status" value="1"/>
</dbReference>
<evidence type="ECO:0000259" key="1">
    <source>
        <dbReference type="Pfam" id="PF00646"/>
    </source>
</evidence>